<keyword evidence="2" id="KW-1185">Reference proteome</keyword>
<dbReference type="RefSeq" id="XP_060444788.1">
    <property type="nucleotide sequence ID" value="XM_060586091.1"/>
</dbReference>
<evidence type="ECO:0000313" key="2">
    <source>
        <dbReference type="Proteomes" id="UP001243989"/>
    </source>
</evidence>
<reference evidence="1" key="1">
    <citation type="submission" date="2021-06" db="EMBL/GenBank/DDBJ databases">
        <title>Comparative genomics, transcriptomics and evolutionary studies reveal genomic signatures of adaptation to plant cell wall in hemibiotrophic fungi.</title>
        <authorList>
            <consortium name="DOE Joint Genome Institute"/>
            <person name="Baroncelli R."/>
            <person name="Diaz J.F."/>
            <person name="Benocci T."/>
            <person name="Peng M."/>
            <person name="Battaglia E."/>
            <person name="Haridas S."/>
            <person name="Andreopoulos W."/>
            <person name="Labutti K."/>
            <person name="Pangilinan J."/>
            <person name="Floch G.L."/>
            <person name="Makela M.R."/>
            <person name="Henrissat B."/>
            <person name="Grigoriev I.V."/>
            <person name="Crouch J.A."/>
            <person name="De Vries R.P."/>
            <person name="Sukno S.A."/>
            <person name="Thon M.R."/>
        </authorList>
    </citation>
    <scope>NUCLEOTIDE SEQUENCE</scope>
    <source>
        <strain evidence="1">CBS 102054</strain>
    </source>
</reference>
<dbReference type="Proteomes" id="UP001243989">
    <property type="component" value="Unassembled WGS sequence"/>
</dbReference>
<gene>
    <name evidence="1" type="ORF">BDP81DRAFT_34536</name>
</gene>
<comment type="caution">
    <text evidence="1">The sequence shown here is derived from an EMBL/GenBank/DDBJ whole genome shotgun (WGS) entry which is preliminary data.</text>
</comment>
<proteinExistence type="predicted"/>
<sequence length="137" mass="15510">MLSYIKGGWGRGPRWVGASVLVLPFFRCLEEMNYVQPRGGYVCKLLNSSKSLSIFPLHTPTCDAFPEKPTPSRAQPVETCGRKESEGWVCLTLPPFPPSSLSRIYHHTKPRPLFPYFTIKKPSLSNQLPPHSKNRKI</sequence>
<accession>A0AAI9ZQ87</accession>
<evidence type="ECO:0000313" key="1">
    <source>
        <dbReference type="EMBL" id="KAK1636181.1"/>
    </source>
</evidence>
<dbReference type="AlphaFoldDB" id="A0AAI9ZQ87"/>
<dbReference type="EMBL" id="JAHMHQ010000011">
    <property type="protein sequence ID" value="KAK1636181.1"/>
    <property type="molecule type" value="Genomic_DNA"/>
</dbReference>
<dbReference type="GeneID" id="85470953"/>
<protein>
    <submittedName>
        <fullName evidence="1">Uncharacterized protein</fullName>
    </submittedName>
</protein>
<name>A0AAI9ZQ87_9PEZI</name>
<organism evidence="1 2">
    <name type="scientific">Colletotrichum phormii</name>
    <dbReference type="NCBI Taxonomy" id="359342"/>
    <lineage>
        <taxon>Eukaryota</taxon>
        <taxon>Fungi</taxon>
        <taxon>Dikarya</taxon>
        <taxon>Ascomycota</taxon>
        <taxon>Pezizomycotina</taxon>
        <taxon>Sordariomycetes</taxon>
        <taxon>Hypocreomycetidae</taxon>
        <taxon>Glomerellales</taxon>
        <taxon>Glomerellaceae</taxon>
        <taxon>Colletotrichum</taxon>
        <taxon>Colletotrichum acutatum species complex</taxon>
    </lineage>
</organism>